<organism evidence="7 8">
    <name type="scientific">Tsukamurella strandjordii</name>
    <dbReference type="NCBI Taxonomy" id="147577"/>
    <lineage>
        <taxon>Bacteria</taxon>
        <taxon>Bacillati</taxon>
        <taxon>Actinomycetota</taxon>
        <taxon>Actinomycetes</taxon>
        <taxon>Mycobacteriales</taxon>
        <taxon>Tsukamurellaceae</taxon>
        <taxon>Tsukamurella</taxon>
    </lineage>
</organism>
<comment type="caution">
    <text evidence="7">The sequence shown here is derived from an EMBL/GenBank/DDBJ whole genome shotgun (WGS) entry which is preliminary data.</text>
</comment>
<evidence type="ECO:0000256" key="3">
    <source>
        <dbReference type="ARBA" id="ARBA00022692"/>
    </source>
</evidence>
<sequence>MNAAQLISTFGAGILAGLGATVPIGAIGVLLLKEGTDRGWRRGAPAACGVGLADFLYCVIALAAGSVVAPTVERWGKWPAAVGGVLLFVVAAVTLRNAFRGRPPGATTDADRAARTGLRRFGLFFGLTMINPMPLLYFMAIAVGLGSRLHEPAVAGIFALGVGIASLGWCQVLVAVGAALRSRSTERTQRMISLAGGIIVAICGVAVVVTAFL</sequence>
<feature type="transmembrane region" description="Helical" evidence="6">
    <location>
        <begin position="44"/>
        <end position="68"/>
    </location>
</feature>
<proteinExistence type="predicted"/>
<feature type="transmembrane region" description="Helical" evidence="6">
    <location>
        <begin position="120"/>
        <end position="145"/>
    </location>
</feature>
<protein>
    <submittedName>
        <fullName evidence="7">LysE family transporter</fullName>
    </submittedName>
</protein>
<keyword evidence="4 6" id="KW-1133">Transmembrane helix</keyword>
<evidence type="ECO:0000256" key="5">
    <source>
        <dbReference type="ARBA" id="ARBA00023136"/>
    </source>
</evidence>
<comment type="subcellular location">
    <subcellularLocation>
        <location evidence="1">Cell membrane</location>
        <topology evidence="1">Multi-pass membrane protein</topology>
    </subcellularLocation>
</comment>
<feature type="transmembrane region" description="Helical" evidence="6">
    <location>
        <begin position="6"/>
        <end position="32"/>
    </location>
</feature>
<keyword evidence="2" id="KW-1003">Cell membrane</keyword>
<dbReference type="EMBL" id="JAUTIX010000007">
    <property type="protein sequence ID" value="MDP0399748.1"/>
    <property type="molecule type" value="Genomic_DNA"/>
</dbReference>
<dbReference type="InterPro" id="IPR001123">
    <property type="entry name" value="LeuE-type"/>
</dbReference>
<name>A0AA90NIQ6_9ACTN</name>
<accession>A0AA90NIQ6</accession>
<dbReference type="GO" id="GO:0005886">
    <property type="term" value="C:plasma membrane"/>
    <property type="evidence" value="ECO:0007669"/>
    <property type="project" value="UniProtKB-SubCell"/>
</dbReference>
<feature type="transmembrane region" description="Helical" evidence="6">
    <location>
        <begin position="80"/>
        <end position="99"/>
    </location>
</feature>
<reference evidence="7" key="1">
    <citation type="submission" date="2023-08" db="EMBL/GenBank/DDBJ databases">
        <title>The draft genome of Tsukamurella strandjordii strain 050030.</title>
        <authorList>
            <person name="Zhao F."/>
            <person name="Feng Y."/>
            <person name="Zong Z."/>
        </authorList>
    </citation>
    <scope>NUCLEOTIDE SEQUENCE</scope>
    <source>
        <strain evidence="7">050030</strain>
    </source>
</reference>
<feature type="transmembrane region" description="Helical" evidence="6">
    <location>
        <begin position="192"/>
        <end position="212"/>
    </location>
</feature>
<dbReference type="PANTHER" id="PTHR30086">
    <property type="entry name" value="ARGININE EXPORTER PROTEIN ARGO"/>
    <property type="match status" value="1"/>
</dbReference>
<dbReference type="GO" id="GO:0015171">
    <property type="term" value="F:amino acid transmembrane transporter activity"/>
    <property type="evidence" value="ECO:0007669"/>
    <property type="project" value="TreeGrafter"/>
</dbReference>
<evidence type="ECO:0000256" key="6">
    <source>
        <dbReference type="SAM" id="Phobius"/>
    </source>
</evidence>
<dbReference type="RefSeq" id="WP_220657305.1">
    <property type="nucleotide sequence ID" value="NZ_BAAAII010000008.1"/>
</dbReference>
<evidence type="ECO:0000256" key="1">
    <source>
        <dbReference type="ARBA" id="ARBA00004651"/>
    </source>
</evidence>
<gene>
    <name evidence="7" type="ORF">Q7X28_17635</name>
</gene>
<dbReference type="Proteomes" id="UP001178281">
    <property type="component" value="Unassembled WGS sequence"/>
</dbReference>
<feature type="transmembrane region" description="Helical" evidence="6">
    <location>
        <begin position="157"/>
        <end position="180"/>
    </location>
</feature>
<evidence type="ECO:0000313" key="7">
    <source>
        <dbReference type="EMBL" id="MDP0399748.1"/>
    </source>
</evidence>
<keyword evidence="8" id="KW-1185">Reference proteome</keyword>
<keyword evidence="3 6" id="KW-0812">Transmembrane</keyword>
<dbReference type="Pfam" id="PF01810">
    <property type="entry name" value="LysE"/>
    <property type="match status" value="1"/>
</dbReference>
<evidence type="ECO:0000256" key="4">
    <source>
        <dbReference type="ARBA" id="ARBA00022989"/>
    </source>
</evidence>
<evidence type="ECO:0000313" key="8">
    <source>
        <dbReference type="Proteomes" id="UP001178281"/>
    </source>
</evidence>
<dbReference type="PANTHER" id="PTHR30086:SF20">
    <property type="entry name" value="ARGININE EXPORTER PROTEIN ARGO-RELATED"/>
    <property type="match status" value="1"/>
</dbReference>
<keyword evidence="5 6" id="KW-0472">Membrane</keyword>
<dbReference type="AlphaFoldDB" id="A0AA90NIQ6"/>
<evidence type="ECO:0000256" key="2">
    <source>
        <dbReference type="ARBA" id="ARBA00022475"/>
    </source>
</evidence>